<dbReference type="EC" id="2.7.13.3" evidence="3"/>
<evidence type="ECO:0000313" key="17">
    <source>
        <dbReference type="Proteomes" id="UP000273252"/>
    </source>
</evidence>
<dbReference type="CDD" id="cd00082">
    <property type="entry name" value="HisKA"/>
    <property type="match status" value="1"/>
</dbReference>
<organism evidence="16 17">
    <name type="scientific">Vibrio sinensis</name>
    <dbReference type="NCBI Taxonomy" id="2302434"/>
    <lineage>
        <taxon>Bacteria</taxon>
        <taxon>Pseudomonadati</taxon>
        <taxon>Pseudomonadota</taxon>
        <taxon>Gammaproteobacteria</taxon>
        <taxon>Vibrionales</taxon>
        <taxon>Vibrionaceae</taxon>
        <taxon>Vibrio</taxon>
    </lineage>
</organism>
<comment type="catalytic activity">
    <reaction evidence="1">
        <text>ATP + protein L-histidine = ADP + protein N-phospho-L-histidine.</text>
        <dbReference type="EC" id="2.7.13.3"/>
    </reaction>
</comment>
<keyword evidence="12" id="KW-0902">Two-component regulatory system</keyword>
<comment type="subcellular location">
    <subcellularLocation>
        <location evidence="2">Cell membrane</location>
        <topology evidence="2">Multi-pass membrane protein</topology>
    </subcellularLocation>
</comment>
<evidence type="ECO:0000256" key="4">
    <source>
        <dbReference type="ARBA" id="ARBA00022475"/>
    </source>
</evidence>
<evidence type="ECO:0000256" key="14">
    <source>
        <dbReference type="SAM" id="Phobius"/>
    </source>
</evidence>
<dbReference type="Proteomes" id="UP000273252">
    <property type="component" value="Unassembled WGS sequence"/>
</dbReference>
<name>A0A3A6QXB4_9VIBR</name>
<dbReference type="GO" id="GO:0000155">
    <property type="term" value="F:phosphorelay sensor kinase activity"/>
    <property type="evidence" value="ECO:0007669"/>
    <property type="project" value="InterPro"/>
</dbReference>
<evidence type="ECO:0000256" key="3">
    <source>
        <dbReference type="ARBA" id="ARBA00012438"/>
    </source>
</evidence>
<dbReference type="PANTHER" id="PTHR45528">
    <property type="entry name" value="SENSOR HISTIDINE KINASE CPXA"/>
    <property type="match status" value="1"/>
</dbReference>
<evidence type="ECO:0000256" key="12">
    <source>
        <dbReference type="ARBA" id="ARBA00023012"/>
    </source>
</evidence>
<evidence type="ECO:0000256" key="1">
    <source>
        <dbReference type="ARBA" id="ARBA00000085"/>
    </source>
</evidence>
<dbReference type="GO" id="GO:0005886">
    <property type="term" value="C:plasma membrane"/>
    <property type="evidence" value="ECO:0007669"/>
    <property type="project" value="UniProtKB-SubCell"/>
</dbReference>
<dbReference type="InterPro" id="IPR036890">
    <property type="entry name" value="HATPase_C_sf"/>
</dbReference>
<evidence type="ECO:0000256" key="10">
    <source>
        <dbReference type="ARBA" id="ARBA00022840"/>
    </source>
</evidence>
<evidence type="ECO:0000256" key="9">
    <source>
        <dbReference type="ARBA" id="ARBA00022777"/>
    </source>
</evidence>
<protein>
    <recommendedName>
        <fullName evidence="3">histidine kinase</fullName>
        <ecNumber evidence="3">2.7.13.3</ecNumber>
    </recommendedName>
</protein>
<keyword evidence="6" id="KW-0808">Transferase</keyword>
<dbReference type="Pfam" id="PF00512">
    <property type="entry name" value="HisKA"/>
    <property type="match status" value="1"/>
</dbReference>
<keyword evidence="9 16" id="KW-0418">Kinase</keyword>
<dbReference type="SMART" id="SM00388">
    <property type="entry name" value="HisKA"/>
    <property type="match status" value="1"/>
</dbReference>
<dbReference type="InterPro" id="IPR036097">
    <property type="entry name" value="HisK_dim/P_sf"/>
</dbReference>
<keyword evidence="17" id="KW-1185">Reference proteome</keyword>
<keyword evidence="4" id="KW-1003">Cell membrane</keyword>
<accession>A0A3A6QXB4</accession>
<keyword evidence="11 14" id="KW-1133">Transmembrane helix</keyword>
<dbReference type="RefSeq" id="WP_120029854.1">
    <property type="nucleotide sequence ID" value="NZ_QVMU01000003.1"/>
</dbReference>
<feature type="transmembrane region" description="Helical" evidence="14">
    <location>
        <begin position="147"/>
        <end position="167"/>
    </location>
</feature>
<sequence>MDKATELKHKDYPSIYRKIRRSFAIMIFVMFSSFWTVIYFAENQIEIISLHHWLDTEASRYIADYQEYGEQTMLPHKSEFSTYWSENSHPTWLNSYNTPGFYEHVLGDEDKHFLVIEHPSGRGLMYIVFQDDADDYLDAYEFSLHNYTFIFGGLISLIMVLYGLYVVRSLSRPLTKIEQKISQMPPDQPMFDVETAYSETRHIEQALLDSKSDILGFFQREKEFSRFASHELRTPIMVISGSVELLAKVPEQPPVAIKAINRIQHASEQMRVLTEAFLLLGKERIDEHHIVDCCLQSALENQLHEMAPLFAKQDSSYQCSTSDPVVIQAPDSFVSIVINNLIKNAFSYSVGDINILLEGHRLVIVNRHEGNETYNAGYGCGLVIVQRICERMHWSFSTQDSQGSFSATILFTAS</sequence>
<dbReference type="GO" id="GO:0005524">
    <property type="term" value="F:ATP binding"/>
    <property type="evidence" value="ECO:0007669"/>
    <property type="project" value="UniProtKB-KW"/>
</dbReference>
<evidence type="ECO:0000256" key="6">
    <source>
        <dbReference type="ARBA" id="ARBA00022679"/>
    </source>
</evidence>
<dbReference type="EMBL" id="QVMU01000003">
    <property type="protein sequence ID" value="RJX73614.1"/>
    <property type="molecule type" value="Genomic_DNA"/>
</dbReference>
<evidence type="ECO:0000259" key="15">
    <source>
        <dbReference type="SMART" id="SM00388"/>
    </source>
</evidence>
<evidence type="ECO:0000256" key="7">
    <source>
        <dbReference type="ARBA" id="ARBA00022692"/>
    </source>
</evidence>
<dbReference type="SUPFAM" id="SSF47384">
    <property type="entry name" value="Homodimeric domain of signal transducing histidine kinase"/>
    <property type="match status" value="1"/>
</dbReference>
<dbReference type="OrthoDB" id="9121563at2"/>
<evidence type="ECO:0000256" key="11">
    <source>
        <dbReference type="ARBA" id="ARBA00022989"/>
    </source>
</evidence>
<dbReference type="Gene3D" id="1.10.287.130">
    <property type="match status" value="1"/>
</dbReference>
<keyword evidence="10" id="KW-0067">ATP-binding</keyword>
<keyword evidence="7 14" id="KW-0812">Transmembrane</keyword>
<reference evidence="16 17" key="1">
    <citation type="submission" date="2018-08" db="EMBL/GenBank/DDBJ databases">
        <title>Vibrio isolated from the Eastern China Marginal Seas.</title>
        <authorList>
            <person name="Li Y."/>
        </authorList>
    </citation>
    <scope>NUCLEOTIDE SEQUENCE [LARGE SCALE GENOMIC DNA]</scope>
    <source>
        <strain evidence="16 17">BEI233</strain>
    </source>
</reference>
<keyword evidence="13 14" id="KW-0472">Membrane</keyword>
<gene>
    <name evidence="16" type="ORF">DZ860_05110</name>
</gene>
<proteinExistence type="predicted"/>
<dbReference type="InterPro" id="IPR003661">
    <property type="entry name" value="HisK_dim/P_dom"/>
</dbReference>
<dbReference type="PANTHER" id="PTHR45528:SF1">
    <property type="entry name" value="SENSOR HISTIDINE KINASE CPXA"/>
    <property type="match status" value="1"/>
</dbReference>
<evidence type="ECO:0000256" key="8">
    <source>
        <dbReference type="ARBA" id="ARBA00022741"/>
    </source>
</evidence>
<evidence type="ECO:0000256" key="5">
    <source>
        <dbReference type="ARBA" id="ARBA00022553"/>
    </source>
</evidence>
<dbReference type="InterPro" id="IPR050398">
    <property type="entry name" value="HssS/ArlS-like"/>
</dbReference>
<evidence type="ECO:0000256" key="13">
    <source>
        <dbReference type="ARBA" id="ARBA00023136"/>
    </source>
</evidence>
<feature type="transmembrane region" description="Helical" evidence="14">
    <location>
        <begin position="21"/>
        <end position="41"/>
    </location>
</feature>
<evidence type="ECO:0000313" key="16">
    <source>
        <dbReference type="EMBL" id="RJX73614.1"/>
    </source>
</evidence>
<dbReference type="AlphaFoldDB" id="A0A3A6QXB4"/>
<keyword evidence="5" id="KW-0597">Phosphoprotein</keyword>
<feature type="domain" description="Signal transduction histidine kinase dimerisation/phosphoacceptor" evidence="15">
    <location>
        <begin position="220"/>
        <end position="286"/>
    </location>
</feature>
<comment type="caution">
    <text evidence="16">The sequence shown here is derived from an EMBL/GenBank/DDBJ whole genome shotgun (WGS) entry which is preliminary data.</text>
</comment>
<keyword evidence="8" id="KW-0547">Nucleotide-binding</keyword>
<evidence type="ECO:0000256" key="2">
    <source>
        <dbReference type="ARBA" id="ARBA00004651"/>
    </source>
</evidence>
<dbReference type="SUPFAM" id="SSF55874">
    <property type="entry name" value="ATPase domain of HSP90 chaperone/DNA topoisomerase II/histidine kinase"/>
    <property type="match status" value="1"/>
</dbReference>